<accession>A0A7J8YN10</accession>
<sequence length="212" mass="23177">MDSSSSPSAAQSVVPMMASHLSTGVDNDFSQPRSFLDLHTIPPSSTVLDDNGVIQENADFERFEQQDSALASWLLFSVSTAILPHLIGLDTSAQIWNAIVSLYGSKSTSRLMFYRRALHSQRKGNLPMREFLMKIKCFCDNLAGCGEVISKHEHITAILNGLPSEYEPIVSIIVASPTLYSLQSVMTMLIDAESPQQALMVEASSPVNLVSQ</sequence>
<gene>
    <name evidence="1" type="ORF">Goari_020501</name>
</gene>
<dbReference type="PANTHER" id="PTHR47481:SF30">
    <property type="entry name" value="CCHC-TYPE DOMAIN-CONTAINING PROTEIN"/>
    <property type="match status" value="1"/>
</dbReference>
<dbReference type="PANTHER" id="PTHR47481">
    <property type="match status" value="1"/>
</dbReference>
<evidence type="ECO:0000313" key="2">
    <source>
        <dbReference type="Proteomes" id="UP000593577"/>
    </source>
</evidence>
<evidence type="ECO:0008006" key="3">
    <source>
        <dbReference type="Google" id="ProtNLM"/>
    </source>
</evidence>
<dbReference type="Proteomes" id="UP000593577">
    <property type="component" value="Unassembled WGS sequence"/>
</dbReference>
<dbReference type="EMBL" id="JABFAA010149588">
    <property type="protein sequence ID" value="MBA0700973.1"/>
    <property type="molecule type" value="Genomic_DNA"/>
</dbReference>
<dbReference type="Pfam" id="PF14223">
    <property type="entry name" value="Retrotran_gag_2"/>
    <property type="match status" value="1"/>
</dbReference>
<reference evidence="1 2" key="1">
    <citation type="journal article" date="2019" name="Genome Biol. Evol.">
        <title>Insights into the evolution of the New World diploid cottons (Gossypium, subgenus Houzingenia) based on genome sequencing.</title>
        <authorList>
            <person name="Grover C.E."/>
            <person name="Arick M.A. 2nd"/>
            <person name="Thrash A."/>
            <person name="Conover J.L."/>
            <person name="Sanders W.S."/>
            <person name="Peterson D.G."/>
            <person name="Frelichowski J.E."/>
            <person name="Scheffler J.A."/>
            <person name="Scheffler B.E."/>
            <person name="Wendel J.F."/>
        </authorList>
    </citation>
    <scope>NUCLEOTIDE SEQUENCE [LARGE SCALE GENOMIC DNA]</scope>
    <source>
        <strain evidence="1">185</strain>
        <tissue evidence="1">Leaf</tissue>
    </source>
</reference>
<comment type="caution">
    <text evidence="1">The sequence shown here is derived from an EMBL/GenBank/DDBJ whole genome shotgun (WGS) entry which is preliminary data.</text>
</comment>
<dbReference type="AlphaFoldDB" id="A0A7J8YN10"/>
<protein>
    <recommendedName>
        <fullName evidence="3">Retrovirus-related Pol polyprotein from transposon TNT 1-94</fullName>
    </recommendedName>
</protein>
<proteinExistence type="predicted"/>
<name>A0A7J8YN10_GOSAI</name>
<evidence type="ECO:0000313" key="1">
    <source>
        <dbReference type="EMBL" id="MBA0700973.1"/>
    </source>
</evidence>
<keyword evidence="2" id="KW-1185">Reference proteome</keyword>
<organism evidence="1 2">
    <name type="scientific">Gossypium aridum</name>
    <name type="common">American cotton</name>
    <name type="synonym">Erioxylum aridum</name>
    <dbReference type="NCBI Taxonomy" id="34290"/>
    <lineage>
        <taxon>Eukaryota</taxon>
        <taxon>Viridiplantae</taxon>
        <taxon>Streptophyta</taxon>
        <taxon>Embryophyta</taxon>
        <taxon>Tracheophyta</taxon>
        <taxon>Spermatophyta</taxon>
        <taxon>Magnoliopsida</taxon>
        <taxon>eudicotyledons</taxon>
        <taxon>Gunneridae</taxon>
        <taxon>Pentapetalae</taxon>
        <taxon>rosids</taxon>
        <taxon>malvids</taxon>
        <taxon>Malvales</taxon>
        <taxon>Malvaceae</taxon>
        <taxon>Malvoideae</taxon>
        <taxon>Gossypium</taxon>
    </lineage>
</organism>